<evidence type="ECO:0000313" key="4">
    <source>
        <dbReference type="Proteomes" id="UP000239203"/>
    </source>
</evidence>
<organism evidence="3 4">
    <name type="scientific">Actinokineospora auranticolor</name>
    <dbReference type="NCBI Taxonomy" id="155976"/>
    <lineage>
        <taxon>Bacteria</taxon>
        <taxon>Bacillati</taxon>
        <taxon>Actinomycetota</taxon>
        <taxon>Actinomycetes</taxon>
        <taxon>Pseudonocardiales</taxon>
        <taxon>Pseudonocardiaceae</taxon>
        <taxon>Actinokineospora</taxon>
    </lineage>
</organism>
<dbReference type="PRINTS" id="PR01782">
    <property type="entry name" value="MCEVIRFACTOR"/>
</dbReference>
<dbReference type="OrthoDB" id="5241191at2"/>
<dbReference type="InterPro" id="IPR005693">
    <property type="entry name" value="Mce"/>
</dbReference>
<dbReference type="Pfam" id="PF02470">
    <property type="entry name" value="MlaD"/>
    <property type="match status" value="1"/>
</dbReference>
<dbReference type="EMBL" id="PTIX01000003">
    <property type="protein sequence ID" value="PPK69511.1"/>
    <property type="molecule type" value="Genomic_DNA"/>
</dbReference>
<feature type="domain" description="Mce/MlaD" evidence="1">
    <location>
        <begin position="39"/>
        <end position="112"/>
    </location>
</feature>
<accession>A0A2S6GWH5</accession>
<dbReference type="AlphaFoldDB" id="A0A2S6GWH5"/>
<evidence type="ECO:0000259" key="1">
    <source>
        <dbReference type="Pfam" id="PF02470"/>
    </source>
</evidence>
<dbReference type="InterPro" id="IPR003399">
    <property type="entry name" value="Mce/MlaD"/>
</dbReference>
<proteinExistence type="predicted"/>
<dbReference type="RefSeq" id="WP_104477957.1">
    <property type="nucleotide sequence ID" value="NZ_CP154825.1"/>
</dbReference>
<gene>
    <name evidence="3" type="ORF">CLV40_103121</name>
</gene>
<dbReference type="GO" id="GO:0005576">
    <property type="term" value="C:extracellular region"/>
    <property type="evidence" value="ECO:0007669"/>
    <property type="project" value="TreeGrafter"/>
</dbReference>
<dbReference type="InterPro" id="IPR052336">
    <property type="entry name" value="MlaD_Phospholipid_Transporter"/>
</dbReference>
<dbReference type="Pfam" id="PF11887">
    <property type="entry name" value="Mce4_CUP1"/>
    <property type="match status" value="1"/>
</dbReference>
<dbReference type="Proteomes" id="UP000239203">
    <property type="component" value="Unassembled WGS sequence"/>
</dbReference>
<dbReference type="PANTHER" id="PTHR33371">
    <property type="entry name" value="INTERMEMBRANE PHOSPHOLIPID TRANSPORT SYSTEM BINDING PROTEIN MLAD-RELATED"/>
    <property type="match status" value="1"/>
</dbReference>
<dbReference type="PANTHER" id="PTHR33371:SF18">
    <property type="entry name" value="MCE-FAMILY PROTEIN MCE3C"/>
    <property type="match status" value="1"/>
</dbReference>
<sequence>MRSFRSRNPVPIGLVSLLTIALVLLAAVYSDDLPIIGGGTTYSAEFSEAAGLRPDDEVRIAGVKVGKVSDVALDRDRVVVSFKVRDAWVGDRTRAEIKIKTLLGQKFLALDPAGERPLDPGTRIPRDRTTAPYDVLEAFRGLADTVNEVDTEQLARSFEVISETFADTPDDVRGALTGLQSLSRTISSRDQELARLLDNTRQISKTLADRDAEVVKLLSDGSLLLDELNNRKQAITKLLAGTRELASELQGLVADNNAQLGPVLQSLDKLTTMLQRNQDSLAQGIQKFAPFVRQFNNAIGTGRWFDNYICGLLPPSIGPVNQPGCLGEGK</sequence>
<dbReference type="NCBIfam" id="TIGR00996">
    <property type="entry name" value="Mtu_fam_mce"/>
    <property type="match status" value="1"/>
</dbReference>
<reference evidence="3 4" key="1">
    <citation type="submission" date="2018-02" db="EMBL/GenBank/DDBJ databases">
        <title>Genomic Encyclopedia of Archaeal and Bacterial Type Strains, Phase II (KMG-II): from individual species to whole genera.</title>
        <authorList>
            <person name="Goeker M."/>
        </authorList>
    </citation>
    <scope>NUCLEOTIDE SEQUENCE [LARGE SCALE GENOMIC DNA]</scope>
    <source>
        <strain evidence="3 4">YU 961-1</strain>
    </source>
</reference>
<keyword evidence="4" id="KW-1185">Reference proteome</keyword>
<protein>
    <submittedName>
        <fullName evidence="3">Phospholipid/cholesterol/gamma-HCH transport system substrate-binding protein</fullName>
    </submittedName>
</protein>
<evidence type="ECO:0000313" key="3">
    <source>
        <dbReference type="EMBL" id="PPK69511.1"/>
    </source>
</evidence>
<evidence type="ECO:0000259" key="2">
    <source>
        <dbReference type="Pfam" id="PF11887"/>
    </source>
</evidence>
<dbReference type="InterPro" id="IPR024516">
    <property type="entry name" value="Mce_C"/>
</dbReference>
<comment type="caution">
    <text evidence="3">The sequence shown here is derived from an EMBL/GenBank/DDBJ whole genome shotgun (WGS) entry which is preliminary data.</text>
</comment>
<feature type="domain" description="Mammalian cell entry C-terminal" evidence="2">
    <location>
        <begin position="116"/>
        <end position="323"/>
    </location>
</feature>
<name>A0A2S6GWH5_9PSEU</name>